<accession>A0A0E9RCF6</accession>
<keyword evidence="1" id="KW-1133">Transmembrane helix</keyword>
<name>A0A0E9RCF6_ANGAN</name>
<keyword evidence="1" id="KW-0812">Transmembrane</keyword>
<protein>
    <submittedName>
        <fullName evidence="2">Uncharacterized protein</fullName>
    </submittedName>
</protein>
<sequence length="40" mass="4820">MKSYSSLNFYCTAFFIIIEKTANVLYLFILKALKRRRARE</sequence>
<reference evidence="2" key="1">
    <citation type="submission" date="2014-11" db="EMBL/GenBank/DDBJ databases">
        <authorList>
            <person name="Amaro Gonzalez C."/>
        </authorList>
    </citation>
    <scope>NUCLEOTIDE SEQUENCE</scope>
</reference>
<organism evidence="2">
    <name type="scientific">Anguilla anguilla</name>
    <name type="common">European freshwater eel</name>
    <name type="synonym">Muraena anguilla</name>
    <dbReference type="NCBI Taxonomy" id="7936"/>
    <lineage>
        <taxon>Eukaryota</taxon>
        <taxon>Metazoa</taxon>
        <taxon>Chordata</taxon>
        <taxon>Craniata</taxon>
        <taxon>Vertebrata</taxon>
        <taxon>Euteleostomi</taxon>
        <taxon>Actinopterygii</taxon>
        <taxon>Neopterygii</taxon>
        <taxon>Teleostei</taxon>
        <taxon>Anguilliformes</taxon>
        <taxon>Anguillidae</taxon>
        <taxon>Anguilla</taxon>
    </lineage>
</organism>
<proteinExistence type="predicted"/>
<feature type="transmembrane region" description="Helical" evidence="1">
    <location>
        <begin position="6"/>
        <end position="29"/>
    </location>
</feature>
<dbReference type="AlphaFoldDB" id="A0A0E9RCF6"/>
<evidence type="ECO:0000256" key="1">
    <source>
        <dbReference type="SAM" id="Phobius"/>
    </source>
</evidence>
<keyword evidence="1" id="KW-0472">Membrane</keyword>
<evidence type="ECO:0000313" key="2">
    <source>
        <dbReference type="EMBL" id="JAH26477.1"/>
    </source>
</evidence>
<reference evidence="2" key="2">
    <citation type="journal article" date="2015" name="Fish Shellfish Immunol.">
        <title>Early steps in the European eel (Anguilla anguilla)-Vibrio vulnificus interaction in the gills: Role of the RtxA13 toxin.</title>
        <authorList>
            <person name="Callol A."/>
            <person name="Pajuelo D."/>
            <person name="Ebbesson L."/>
            <person name="Teles M."/>
            <person name="MacKenzie S."/>
            <person name="Amaro C."/>
        </authorList>
    </citation>
    <scope>NUCLEOTIDE SEQUENCE</scope>
</reference>
<dbReference type="EMBL" id="GBXM01082100">
    <property type="protein sequence ID" value="JAH26477.1"/>
    <property type="molecule type" value="Transcribed_RNA"/>
</dbReference>